<dbReference type="PANTHER" id="PTHR28570:SF3">
    <property type="entry name" value="ASPARTYL AMINOPEPTIDASE"/>
    <property type="match status" value="1"/>
</dbReference>
<evidence type="ECO:0000313" key="4">
    <source>
        <dbReference type="Proteomes" id="UP000224567"/>
    </source>
</evidence>
<dbReference type="STRING" id="33114.A0A2G2W683"/>
<dbReference type="InterPro" id="IPR001948">
    <property type="entry name" value="Peptidase_M18"/>
</dbReference>
<keyword evidence="3" id="KW-0378">Hydrolase</keyword>
<dbReference type="AlphaFoldDB" id="A0A2G2W683"/>
<organism evidence="3 4">
    <name type="scientific">Capsicum baccatum</name>
    <name type="common">Peruvian pepper</name>
    <dbReference type="NCBI Taxonomy" id="33114"/>
    <lineage>
        <taxon>Eukaryota</taxon>
        <taxon>Viridiplantae</taxon>
        <taxon>Streptophyta</taxon>
        <taxon>Embryophyta</taxon>
        <taxon>Tracheophyta</taxon>
        <taxon>Spermatophyta</taxon>
        <taxon>Magnoliopsida</taxon>
        <taxon>eudicotyledons</taxon>
        <taxon>Gunneridae</taxon>
        <taxon>Pentapetalae</taxon>
        <taxon>asterids</taxon>
        <taxon>lamiids</taxon>
        <taxon>Solanales</taxon>
        <taxon>Solanaceae</taxon>
        <taxon>Solanoideae</taxon>
        <taxon>Capsiceae</taxon>
        <taxon>Capsicum</taxon>
    </lineage>
</organism>
<keyword evidence="4" id="KW-1185">Reference proteome</keyword>
<comment type="caution">
    <text evidence="3">The sequence shown here is derived from an EMBL/GenBank/DDBJ whole genome shotgun (WGS) entry which is preliminary data.</text>
</comment>
<keyword evidence="3" id="KW-0645">Protease</keyword>
<dbReference type="EC" id="3.4.11.21" evidence="2"/>
<evidence type="ECO:0000256" key="2">
    <source>
        <dbReference type="ARBA" id="ARBA00011965"/>
    </source>
</evidence>
<evidence type="ECO:0000313" key="3">
    <source>
        <dbReference type="EMBL" id="PHT40743.1"/>
    </source>
</evidence>
<dbReference type="Proteomes" id="UP000224567">
    <property type="component" value="Unassembled WGS sequence"/>
</dbReference>
<dbReference type="EMBL" id="MLFT02000008">
    <property type="protein sequence ID" value="PHT40743.1"/>
    <property type="molecule type" value="Genomic_DNA"/>
</dbReference>
<dbReference type="PANTHER" id="PTHR28570">
    <property type="entry name" value="ASPARTYL AMINOPEPTIDASE"/>
    <property type="match status" value="1"/>
</dbReference>
<protein>
    <recommendedName>
        <fullName evidence="2">aspartyl aminopeptidase</fullName>
        <ecNumber evidence="2">3.4.11.21</ecNumber>
    </recommendedName>
</protein>
<dbReference type="GO" id="GO:0004177">
    <property type="term" value="F:aminopeptidase activity"/>
    <property type="evidence" value="ECO:0007669"/>
    <property type="project" value="UniProtKB-KW"/>
</dbReference>
<sequence>MRSREKVNPMIINSDVHVLMYMMDADVDGLRPILRINIVEMSFEGPDFGLRNDMGYGSTIGPILASRVGIRTVDCGIAQLSIHSVREICGYCIQALQDILPVILKHRQEVECGLITGEVKTLAF</sequence>
<dbReference type="Pfam" id="PF02127">
    <property type="entry name" value="Peptidase_M18"/>
    <property type="match status" value="1"/>
</dbReference>
<keyword evidence="3" id="KW-0031">Aminopeptidase</keyword>
<dbReference type="SUPFAM" id="SSF53187">
    <property type="entry name" value="Zn-dependent exopeptidases"/>
    <property type="match status" value="1"/>
</dbReference>
<evidence type="ECO:0000256" key="1">
    <source>
        <dbReference type="ARBA" id="ARBA00001335"/>
    </source>
</evidence>
<comment type="catalytic activity">
    <reaction evidence="1">
        <text>Release of an N-terminal aspartate or glutamate from a peptide, with a preference for aspartate.</text>
        <dbReference type="EC" id="3.4.11.21"/>
    </reaction>
</comment>
<gene>
    <name evidence="3" type="ORF">CQW23_19597</name>
</gene>
<dbReference type="OrthoDB" id="9880441at2759"/>
<name>A0A2G2W683_CAPBA</name>
<dbReference type="GO" id="GO:0006508">
    <property type="term" value="P:proteolysis"/>
    <property type="evidence" value="ECO:0007669"/>
    <property type="project" value="InterPro"/>
</dbReference>
<proteinExistence type="predicted"/>
<reference evidence="4" key="2">
    <citation type="journal article" date="2017" name="J. Anim. Genet.">
        <title>Multiple reference genome sequences of hot pepper reveal the massive evolution of plant disease resistance genes by retroduplication.</title>
        <authorList>
            <person name="Kim S."/>
            <person name="Park J."/>
            <person name="Yeom S.-I."/>
            <person name="Kim Y.-M."/>
            <person name="Seo E."/>
            <person name="Kim K.-T."/>
            <person name="Kim M.-S."/>
            <person name="Lee J.M."/>
            <person name="Cheong K."/>
            <person name="Shin H.-S."/>
            <person name="Kim S.-B."/>
            <person name="Han K."/>
            <person name="Lee J."/>
            <person name="Park M."/>
            <person name="Lee H.-A."/>
            <person name="Lee H.-Y."/>
            <person name="Lee Y."/>
            <person name="Oh S."/>
            <person name="Lee J.H."/>
            <person name="Choi E."/>
            <person name="Choi E."/>
            <person name="Lee S.E."/>
            <person name="Jeon J."/>
            <person name="Kim H."/>
            <person name="Choi G."/>
            <person name="Song H."/>
            <person name="Lee J."/>
            <person name="Lee S.-C."/>
            <person name="Kwon J.-K."/>
            <person name="Lee H.-Y."/>
            <person name="Koo N."/>
            <person name="Hong Y."/>
            <person name="Kim R.W."/>
            <person name="Kang W.-H."/>
            <person name="Huh J.H."/>
            <person name="Kang B.-C."/>
            <person name="Yang T.-J."/>
            <person name="Lee Y.-H."/>
            <person name="Bennetzen J.L."/>
            <person name="Choi D."/>
        </authorList>
    </citation>
    <scope>NUCLEOTIDE SEQUENCE [LARGE SCALE GENOMIC DNA]</scope>
    <source>
        <strain evidence="4">cv. PBC81</strain>
    </source>
</reference>
<reference evidence="3 4" key="1">
    <citation type="journal article" date="2017" name="Genome Biol.">
        <title>New reference genome sequences of hot pepper reveal the massive evolution of plant disease-resistance genes by retroduplication.</title>
        <authorList>
            <person name="Kim S."/>
            <person name="Park J."/>
            <person name="Yeom S.I."/>
            <person name="Kim Y.M."/>
            <person name="Seo E."/>
            <person name="Kim K.T."/>
            <person name="Kim M.S."/>
            <person name="Lee J.M."/>
            <person name="Cheong K."/>
            <person name="Shin H.S."/>
            <person name="Kim S.B."/>
            <person name="Han K."/>
            <person name="Lee J."/>
            <person name="Park M."/>
            <person name="Lee H.A."/>
            <person name="Lee H.Y."/>
            <person name="Lee Y."/>
            <person name="Oh S."/>
            <person name="Lee J.H."/>
            <person name="Choi E."/>
            <person name="Choi E."/>
            <person name="Lee S.E."/>
            <person name="Jeon J."/>
            <person name="Kim H."/>
            <person name="Choi G."/>
            <person name="Song H."/>
            <person name="Lee J."/>
            <person name="Lee S.C."/>
            <person name="Kwon J.K."/>
            <person name="Lee H.Y."/>
            <person name="Koo N."/>
            <person name="Hong Y."/>
            <person name="Kim R.W."/>
            <person name="Kang W.H."/>
            <person name="Huh J.H."/>
            <person name="Kang B.C."/>
            <person name="Yang T.J."/>
            <person name="Lee Y.H."/>
            <person name="Bennetzen J.L."/>
            <person name="Choi D."/>
        </authorList>
    </citation>
    <scope>NUCLEOTIDE SEQUENCE [LARGE SCALE GENOMIC DNA]</scope>
    <source>
        <strain evidence="4">cv. PBC81</strain>
    </source>
</reference>
<dbReference type="Gene3D" id="3.40.630.10">
    <property type="entry name" value="Zn peptidases"/>
    <property type="match status" value="1"/>
</dbReference>
<dbReference type="GO" id="GO:0008270">
    <property type="term" value="F:zinc ion binding"/>
    <property type="evidence" value="ECO:0007669"/>
    <property type="project" value="InterPro"/>
</dbReference>
<accession>A0A2G2W683</accession>